<dbReference type="HOGENOM" id="CLU_109353_3_0_6"/>
<organism evidence="3 4">
    <name type="scientific">Candidatus Regiella insecticola LSR1</name>
    <dbReference type="NCBI Taxonomy" id="663321"/>
    <lineage>
        <taxon>Bacteria</taxon>
        <taxon>Pseudomonadati</taxon>
        <taxon>Pseudomonadota</taxon>
        <taxon>Gammaproteobacteria</taxon>
        <taxon>Enterobacterales</taxon>
        <taxon>Enterobacteriaceae</taxon>
        <taxon>aphid secondary symbionts</taxon>
        <taxon>Candidatus Regiella</taxon>
    </lineage>
</organism>
<evidence type="ECO:0000259" key="2">
    <source>
        <dbReference type="Pfam" id="PF20432"/>
    </source>
</evidence>
<dbReference type="AlphaFoldDB" id="E0WTC2"/>
<sequence length="170" mass="19284">MFAIKSNDRLILYQLRFLEVSMDYAIKGYRVNCDTNTSFWKAVGMPSRGAKLHQTLRDGMPYTVYTKLASVAGLELKELAKYIIIPQATLQRRAKLGRFKVDESDRLYRFAEVLKAATDLFEGDKERARQWLLNPVRGLGGRRPVEMIATSAEATAVLDLIGRLEHGIFA</sequence>
<keyword evidence="4" id="KW-1185">Reference proteome</keyword>
<proteinExistence type="predicted"/>
<name>E0WTC2_9ENTR</name>
<dbReference type="EMBL" id="GL379592">
    <property type="protein sequence ID" value="EFL91807.1"/>
    <property type="molecule type" value="Genomic_DNA"/>
</dbReference>
<dbReference type="GO" id="GO:0003677">
    <property type="term" value="F:DNA binding"/>
    <property type="evidence" value="ECO:0007669"/>
    <property type="project" value="InterPro"/>
</dbReference>
<feature type="domain" description="Antitoxin Xre-like helix-turn-helix" evidence="2">
    <location>
        <begin position="52"/>
        <end position="111"/>
    </location>
</feature>
<feature type="domain" description="Antitoxin Xre/MbcA/ParS-like toxin-binding" evidence="1">
    <location>
        <begin position="116"/>
        <end position="167"/>
    </location>
</feature>
<evidence type="ECO:0000313" key="4">
    <source>
        <dbReference type="Proteomes" id="UP000005726"/>
    </source>
</evidence>
<protein>
    <submittedName>
        <fullName evidence="3">Uncharacterized protein</fullName>
    </submittedName>
</protein>
<dbReference type="InterPro" id="IPR046847">
    <property type="entry name" value="Xre-like_HTH"/>
</dbReference>
<dbReference type="InterPro" id="IPR011979">
    <property type="entry name" value="Antitox_Xre"/>
</dbReference>
<evidence type="ECO:0000259" key="1">
    <source>
        <dbReference type="Pfam" id="PF09722"/>
    </source>
</evidence>
<evidence type="ECO:0000313" key="3">
    <source>
        <dbReference type="EMBL" id="EFL91807.1"/>
    </source>
</evidence>
<gene>
    <name evidence="3" type="ORF">REG_1279</name>
</gene>
<accession>E0WTC2</accession>
<reference evidence="3" key="1">
    <citation type="journal article" date="2009" name="Environ. Microbiol.">
        <title>Dynamics of genome evolution in facultative symbionts of aphids.</title>
        <authorList>
            <person name="Degnan P.H."/>
            <person name="Leonardo T.E."/>
            <person name="Cass B.N."/>
            <person name="Hurwitz B."/>
            <person name="Stern D."/>
            <person name="Gibbs R.A."/>
            <person name="Richards S."/>
            <person name="Moran N.A."/>
        </authorList>
    </citation>
    <scope>NUCLEOTIDE SEQUENCE [LARGE SCALE GENOMIC DNA]</scope>
    <source>
        <strain evidence="3">LSR1</strain>
    </source>
</reference>
<dbReference type="NCBIfam" id="TIGR02293">
    <property type="entry name" value="TAS_TIGR02293"/>
    <property type="match status" value="1"/>
</dbReference>
<dbReference type="Pfam" id="PF20432">
    <property type="entry name" value="Xre-like-HTH"/>
    <property type="match status" value="1"/>
</dbReference>
<dbReference type="Proteomes" id="UP000005726">
    <property type="component" value="Unassembled WGS sequence"/>
</dbReference>
<dbReference type="InterPro" id="IPR024467">
    <property type="entry name" value="Xre/MbcA/ParS-like_toxin-bd"/>
</dbReference>
<dbReference type="Pfam" id="PF09722">
    <property type="entry name" value="Xre_MbcA_ParS_C"/>
    <property type="match status" value="1"/>
</dbReference>